<organism evidence="3 4">
    <name type="scientific">Aromia moschata</name>
    <dbReference type="NCBI Taxonomy" id="1265417"/>
    <lineage>
        <taxon>Eukaryota</taxon>
        <taxon>Metazoa</taxon>
        <taxon>Ecdysozoa</taxon>
        <taxon>Arthropoda</taxon>
        <taxon>Hexapoda</taxon>
        <taxon>Insecta</taxon>
        <taxon>Pterygota</taxon>
        <taxon>Neoptera</taxon>
        <taxon>Endopterygota</taxon>
        <taxon>Coleoptera</taxon>
        <taxon>Polyphaga</taxon>
        <taxon>Cucujiformia</taxon>
        <taxon>Chrysomeloidea</taxon>
        <taxon>Cerambycidae</taxon>
        <taxon>Cerambycinae</taxon>
        <taxon>Callichromatini</taxon>
        <taxon>Aromia</taxon>
    </lineage>
</organism>
<dbReference type="InterPro" id="IPR016024">
    <property type="entry name" value="ARM-type_fold"/>
</dbReference>
<dbReference type="PANTHER" id="PTHR11199:SF0">
    <property type="entry name" value="LD34181P-RELATED"/>
    <property type="match status" value="1"/>
</dbReference>
<dbReference type="GO" id="GO:0000785">
    <property type="term" value="C:chromatin"/>
    <property type="evidence" value="ECO:0007669"/>
    <property type="project" value="TreeGrafter"/>
</dbReference>
<dbReference type="SUPFAM" id="SSF48371">
    <property type="entry name" value="ARM repeat"/>
    <property type="match status" value="1"/>
</dbReference>
<evidence type="ECO:0000313" key="4">
    <source>
        <dbReference type="Proteomes" id="UP001162162"/>
    </source>
</evidence>
<dbReference type="Pfam" id="PF21581">
    <property type="entry name" value="SCD"/>
    <property type="match status" value="1"/>
</dbReference>
<accession>A0AAV8Z5V8</accession>
<dbReference type="EMBL" id="JAPWTK010000013">
    <property type="protein sequence ID" value="KAJ8959311.1"/>
    <property type="molecule type" value="Genomic_DNA"/>
</dbReference>
<dbReference type="InterPro" id="IPR039662">
    <property type="entry name" value="Cohesin_Scc3/SA"/>
</dbReference>
<gene>
    <name evidence="3" type="ORF">NQ318_021997</name>
</gene>
<dbReference type="InterPro" id="IPR011989">
    <property type="entry name" value="ARM-like"/>
</dbReference>
<dbReference type="Gene3D" id="1.25.10.10">
    <property type="entry name" value="Leucine-rich Repeat Variant"/>
    <property type="match status" value="1"/>
</dbReference>
<name>A0AAV8Z5V8_9CUCU</name>
<evidence type="ECO:0000259" key="2">
    <source>
        <dbReference type="PROSITE" id="PS51425"/>
    </source>
</evidence>
<dbReference type="GO" id="GO:0007062">
    <property type="term" value="P:sister chromatid cohesion"/>
    <property type="evidence" value="ECO:0007669"/>
    <property type="project" value="UniProtKB-ARBA"/>
</dbReference>
<dbReference type="AlphaFoldDB" id="A0AAV8Z5V8"/>
<dbReference type="PROSITE" id="PS51425">
    <property type="entry name" value="SCD"/>
    <property type="match status" value="1"/>
</dbReference>
<dbReference type="GO" id="GO:0005634">
    <property type="term" value="C:nucleus"/>
    <property type="evidence" value="ECO:0007669"/>
    <property type="project" value="TreeGrafter"/>
</dbReference>
<reference evidence="3" key="1">
    <citation type="journal article" date="2023" name="Insect Mol. Biol.">
        <title>Genome sequencing provides insights into the evolution of gene families encoding plant cell wall-degrading enzymes in longhorned beetles.</title>
        <authorList>
            <person name="Shin N.R."/>
            <person name="Okamura Y."/>
            <person name="Kirsch R."/>
            <person name="Pauchet Y."/>
        </authorList>
    </citation>
    <scope>NUCLEOTIDE SEQUENCE</scope>
    <source>
        <strain evidence="3">AMC_N1</strain>
    </source>
</reference>
<evidence type="ECO:0000256" key="1">
    <source>
        <dbReference type="ARBA" id="ARBA00005486"/>
    </source>
</evidence>
<dbReference type="PANTHER" id="PTHR11199">
    <property type="entry name" value="STROMAL ANTIGEN"/>
    <property type="match status" value="1"/>
</dbReference>
<dbReference type="InterPro" id="IPR013721">
    <property type="entry name" value="STAG"/>
</dbReference>
<dbReference type="Pfam" id="PF08514">
    <property type="entry name" value="STAG"/>
    <property type="match status" value="1"/>
</dbReference>
<dbReference type="InterPro" id="IPR020839">
    <property type="entry name" value="SCD"/>
</dbReference>
<dbReference type="GO" id="GO:0008278">
    <property type="term" value="C:cohesin complex"/>
    <property type="evidence" value="ECO:0007669"/>
    <property type="project" value="TreeGrafter"/>
</dbReference>
<proteinExistence type="inferred from homology"/>
<feature type="non-terminal residue" evidence="3">
    <location>
        <position position="292"/>
    </location>
</feature>
<keyword evidence="4" id="KW-1185">Reference proteome</keyword>
<comment type="similarity">
    <text evidence="1">Belongs to the SCC3 family.</text>
</comment>
<evidence type="ECO:0000313" key="3">
    <source>
        <dbReference type="EMBL" id="KAJ8959311.1"/>
    </source>
</evidence>
<dbReference type="GO" id="GO:0003682">
    <property type="term" value="F:chromatin binding"/>
    <property type="evidence" value="ECO:0007669"/>
    <property type="project" value="TreeGrafter"/>
</dbReference>
<feature type="domain" description="SCD" evidence="2">
    <location>
        <begin position="128"/>
        <end position="218"/>
    </location>
</feature>
<comment type="caution">
    <text evidence="3">The sequence shown here is derived from an EMBL/GenBank/DDBJ whole genome shotgun (WGS) entry which is preliminary data.</text>
</comment>
<protein>
    <recommendedName>
        <fullName evidence="2">SCD domain-containing protein</fullName>
    </recommendedName>
</protein>
<dbReference type="Proteomes" id="UP001162162">
    <property type="component" value="Unassembled WGS sequence"/>
</dbReference>
<sequence length="292" mass="33853">MMESEDVLNRQETLAKSGKYLFMEPKTQLAKILKTSIYNFLQKLILCAHDREILYDDVFSKQFFTFIKAMSSSNIRAIRHTAVIFAIKILTTLVIVYNKVINEGIYSEEENGVAEQDVLNVRKQDINALRLQDNKVTLMRVECIQEVSIWIKYFPKIFITQLQAINYLHKLITDMSKDVRYAALETFEALVKTPNILAILKVTLSDFSETIGKRFYDVDTKVSVKAIDIFTVFVKQDNSLISPRRFKLLINLVFDKCYPIGEAAAKFLLHYLQINEENEHMILVQLAKFSIK</sequence>